<dbReference type="CDD" id="cd00637">
    <property type="entry name" value="7tm_classA_rhodopsin-like"/>
    <property type="match status" value="1"/>
</dbReference>
<dbReference type="PANTHER" id="PTHR24243:SF208">
    <property type="entry name" value="PYROKININ-1 RECEPTOR"/>
    <property type="match status" value="1"/>
</dbReference>
<protein>
    <recommendedName>
        <fullName evidence="9">G-protein coupled receptors family 1 profile domain-containing protein</fullName>
    </recommendedName>
</protein>
<evidence type="ECO:0000256" key="3">
    <source>
        <dbReference type="ARBA" id="ARBA00022989"/>
    </source>
</evidence>
<dbReference type="OrthoDB" id="6058642at2759"/>
<evidence type="ECO:0000256" key="6">
    <source>
        <dbReference type="ARBA" id="ARBA00023170"/>
    </source>
</evidence>
<dbReference type="Pfam" id="PF00001">
    <property type="entry name" value="7tm_1"/>
    <property type="match status" value="1"/>
</dbReference>
<evidence type="ECO:0000313" key="10">
    <source>
        <dbReference type="EMBL" id="CAC5405433.1"/>
    </source>
</evidence>
<dbReference type="AlphaFoldDB" id="A0A6J8D9S2"/>
<gene>
    <name evidence="10" type="ORF">MCOR_39127</name>
</gene>
<dbReference type="GO" id="GO:0016020">
    <property type="term" value="C:membrane"/>
    <property type="evidence" value="ECO:0007669"/>
    <property type="project" value="UniProtKB-SubCell"/>
</dbReference>
<reference evidence="10 11" key="1">
    <citation type="submission" date="2020-06" db="EMBL/GenBank/DDBJ databases">
        <authorList>
            <person name="Li R."/>
            <person name="Bekaert M."/>
        </authorList>
    </citation>
    <scope>NUCLEOTIDE SEQUENCE [LARGE SCALE GENOMIC DNA]</scope>
    <source>
        <strain evidence="11">wild</strain>
    </source>
</reference>
<evidence type="ECO:0000256" key="4">
    <source>
        <dbReference type="ARBA" id="ARBA00023040"/>
    </source>
</evidence>
<feature type="transmembrane region" description="Helical" evidence="8">
    <location>
        <begin position="34"/>
        <end position="55"/>
    </location>
</feature>
<keyword evidence="11" id="KW-1185">Reference proteome</keyword>
<dbReference type="Proteomes" id="UP000507470">
    <property type="component" value="Unassembled WGS sequence"/>
</dbReference>
<organism evidence="10 11">
    <name type="scientific">Mytilus coruscus</name>
    <name type="common">Sea mussel</name>
    <dbReference type="NCBI Taxonomy" id="42192"/>
    <lineage>
        <taxon>Eukaryota</taxon>
        <taxon>Metazoa</taxon>
        <taxon>Spiralia</taxon>
        <taxon>Lophotrochozoa</taxon>
        <taxon>Mollusca</taxon>
        <taxon>Bivalvia</taxon>
        <taxon>Autobranchia</taxon>
        <taxon>Pteriomorphia</taxon>
        <taxon>Mytilida</taxon>
        <taxon>Mytiloidea</taxon>
        <taxon>Mytilidae</taxon>
        <taxon>Mytilinae</taxon>
        <taxon>Mytilus</taxon>
    </lineage>
</organism>
<keyword evidence="3 8" id="KW-1133">Transmembrane helix</keyword>
<keyword evidence="4" id="KW-0297">G-protein coupled receptor</keyword>
<dbReference type="SUPFAM" id="SSF81321">
    <property type="entry name" value="Family A G protein-coupled receptor-like"/>
    <property type="match status" value="1"/>
</dbReference>
<name>A0A6J8D9S2_MYTCO</name>
<keyword evidence="7" id="KW-0807">Transducer</keyword>
<keyword evidence="2 8" id="KW-0812">Transmembrane</keyword>
<dbReference type="Gene3D" id="1.20.1070.10">
    <property type="entry name" value="Rhodopsin 7-helix transmembrane proteins"/>
    <property type="match status" value="1"/>
</dbReference>
<feature type="transmembrane region" description="Helical" evidence="8">
    <location>
        <begin position="128"/>
        <end position="147"/>
    </location>
</feature>
<dbReference type="GO" id="GO:0004930">
    <property type="term" value="F:G protein-coupled receptor activity"/>
    <property type="evidence" value="ECO:0007669"/>
    <property type="project" value="UniProtKB-KW"/>
</dbReference>
<evidence type="ECO:0000256" key="5">
    <source>
        <dbReference type="ARBA" id="ARBA00023136"/>
    </source>
</evidence>
<keyword evidence="6" id="KW-0675">Receptor</keyword>
<evidence type="ECO:0000256" key="8">
    <source>
        <dbReference type="SAM" id="Phobius"/>
    </source>
</evidence>
<dbReference type="InterPro" id="IPR017452">
    <property type="entry name" value="GPCR_Rhodpsn_7TM"/>
</dbReference>
<dbReference type="InterPro" id="IPR000276">
    <property type="entry name" value="GPCR_Rhodpsn"/>
</dbReference>
<comment type="subcellular location">
    <subcellularLocation>
        <location evidence="1">Membrane</location>
        <topology evidence="1">Multi-pass membrane protein</topology>
    </subcellularLocation>
</comment>
<proteinExistence type="predicted"/>
<evidence type="ECO:0000313" key="11">
    <source>
        <dbReference type="Proteomes" id="UP000507470"/>
    </source>
</evidence>
<evidence type="ECO:0000256" key="2">
    <source>
        <dbReference type="ARBA" id="ARBA00022692"/>
    </source>
</evidence>
<dbReference type="PANTHER" id="PTHR24243">
    <property type="entry name" value="G-PROTEIN COUPLED RECEPTOR"/>
    <property type="match status" value="1"/>
</dbReference>
<dbReference type="PROSITE" id="PS50262">
    <property type="entry name" value="G_PROTEIN_RECEP_F1_2"/>
    <property type="match status" value="1"/>
</dbReference>
<dbReference type="PRINTS" id="PR00237">
    <property type="entry name" value="GPCRRHODOPSN"/>
</dbReference>
<evidence type="ECO:0000256" key="7">
    <source>
        <dbReference type="ARBA" id="ARBA00023224"/>
    </source>
</evidence>
<accession>A0A6J8D9S2</accession>
<evidence type="ECO:0000259" key="9">
    <source>
        <dbReference type="PROSITE" id="PS50262"/>
    </source>
</evidence>
<feature type="domain" description="G-protein coupled receptors family 1 profile" evidence="9">
    <location>
        <begin position="1"/>
        <end position="144"/>
    </location>
</feature>
<sequence length="193" mass="22127">MLQPTIELKLSPNLTAYHCPVNSSNTTYGSVHDYLLVAYFIACLCTLVLLYSLIARKLYLQRKKKELYMGTNKTVQESKDLSVKMTKITFTISVIFAVSYIPIIAIKAFGKHLDWTSLTQSESLTIELFSRTYVLNHVTNPFIYAFFYHKFRRHVIDTLACRKFSKDDSKEIRTENKSVASTSVDTNTNNISL</sequence>
<feature type="transmembrane region" description="Helical" evidence="8">
    <location>
        <begin position="88"/>
        <end position="108"/>
    </location>
</feature>
<keyword evidence="5 8" id="KW-0472">Membrane</keyword>
<evidence type="ECO:0000256" key="1">
    <source>
        <dbReference type="ARBA" id="ARBA00004141"/>
    </source>
</evidence>
<dbReference type="EMBL" id="CACVKT020007119">
    <property type="protein sequence ID" value="CAC5405433.1"/>
    <property type="molecule type" value="Genomic_DNA"/>
</dbReference>